<dbReference type="Pfam" id="PF01910">
    <property type="entry name" value="Thiamine_BP"/>
    <property type="match status" value="1"/>
</dbReference>
<organism evidence="2 3">
    <name type="scientific">Laceyella tengchongensis</name>
    <dbReference type="NCBI Taxonomy" id="574699"/>
    <lineage>
        <taxon>Bacteria</taxon>
        <taxon>Bacillati</taxon>
        <taxon>Bacillota</taxon>
        <taxon>Bacilli</taxon>
        <taxon>Bacillales</taxon>
        <taxon>Thermoactinomycetaceae</taxon>
        <taxon>Laceyella</taxon>
    </lineage>
</organism>
<dbReference type="InterPro" id="IPR002767">
    <property type="entry name" value="Thiamine_BP"/>
</dbReference>
<feature type="domain" description="Thiamine-binding protein" evidence="1">
    <location>
        <begin position="43"/>
        <end position="92"/>
    </location>
</feature>
<name>A0AA46AG52_9BACL</name>
<comment type="caution">
    <text evidence="2">The sequence shown here is derived from an EMBL/GenBank/DDBJ whole genome shotgun (WGS) entry which is preliminary data.</text>
</comment>
<protein>
    <submittedName>
        <fullName evidence="2">Thiamine-binding protein</fullName>
    </submittedName>
</protein>
<dbReference type="AlphaFoldDB" id="A0AA46AG52"/>
<accession>A0AA46AG52</accession>
<sequence>MPFYLRGVNENGTSASERADSAAYPKWGERHPLCRQSDRNHSASRVPYRVGPLETTMEGELPELLAIIERMNEAMIEMGCPSVLHQVKIYFNPAGASIRGLTGKYDEKQ</sequence>
<dbReference type="Proteomes" id="UP001157946">
    <property type="component" value="Unassembled WGS sequence"/>
</dbReference>
<gene>
    <name evidence="2" type="ORF">SAMN06265361_104223</name>
</gene>
<dbReference type="InterPro" id="IPR029756">
    <property type="entry name" value="MTH1187/YkoF-like"/>
</dbReference>
<reference evidence="2" key="1">
    <citation type="submission" date="2017-05" db="EMBL/GenBank/DDBJ databases">
        <authorList>
            <person name="Varghese N."/>
            <person name="Submissions S."/>
        </authorList>
    </citation>
    <scope>NUCLEOTIDE SEQUENCE</scope>
    <source>
        <strain evidence="2">DSM 45262</strain>
    </source>
</reference>
<keyword evidence="3" id="KW-1185">Reference proteome</keyword>
<dbReference type="EMBL" id="FXTU01000004">
    <property type="protein sequence ID" value="SMP23480.1"/>
    <property type="molecule type" value="Genomic_DNA"/>
</dbReference>
<dbReference type="Gene3D" id="3.30.70.930">
    <property type="match status" value="1"/>
</dbReference>
<evidence type="ECO:0000313" key="2">
    <source>
        <dbReference type="EMBL" id="SMP23480.1"/>
    </source>
</evidence>
<dbReference type="SUPFAM" id="SSF89957">
    <property type="entry name" value="MTH1187/YkoF-like"/>
    <property type="match status" value="1"/>
</dbReference>
<evidence type="ECO:0000259" key="1">
    <source>
        <dbReference type="Pfam" id="PF01910"/>
    </source>
</evidence>
<evidence type="ECO:0000313" key="3">
    <source>
        <dbReference type="Proteomes" id="UP001157946"/>
    </source>
</evidence>
<proteinExistence type="predicted"/>